<proteinExistence type="predicted"/>
<dbReference type="AlphaFoldDB" id="A0A0E9QX86"/>
<evidence type="ECO:0000313" key="1">
    <source>
        <dbReference type="EMBL" id="JAH21087.1"/>
    </source>
</evidence>
<sequence length="33" mass="3714">MIYSLSHLFFLKGDLSNSDDFGLTCHCRALVPL</sequence>
<dbReference type="EMBL" id="GBXM01087490">
    <property type="protein sequence ID" value="JAH21087.1"/>
    <property type="molecule type" value="Transcribed_RNA"/>
</dbReference>
<protein>
    <submittedName>
        <fullName evidence="1">Uncharacterized protein</fullName>
    </submittedName>
</protein>
<accession>A0A0E9QX86</accession>
<reference evidence="1" key="2">
    <citation type="journal article" date="2015" name="Fish Shellfish Immunol.">
        <title>Early steps in the European eel (Anguilla anguilla)-Vibrio vulnificus interaction in the gills: Role of the RtxA13 toxin.</title>
        <authorList>
            <person name="Callol A."/>
            <person name="Pajuelo D."/>
            <person name="Ebbesson L."/>
            <person name="Teles M."/>
            <person name="MacKenzie S."/>
            <person name="Amaro C."/>
        </authorList>
    </citation>
    <scope>NUCLEOTIDE SEQUENCE</scope>
</reference>
<reference evidence="1" key="1">
    <citation type="submission" date="2014-11" db="EMBL/GenBank/DDBJ databases">
        <authorList>
            <person name="Amaro Gonzalez C."/>
        </authorList>
    </citation>
    <scope>NUCLEOTIDE SEQUENCE</scope>
</reference>
<organism evidence="1">
    <name type="scientific">Anguilla anguilla</name>
    <name type="common">European freshwater eel</name>
    <name type="synonym">Muraena anguilla</name>
    <dbReference type="NCBI Taxonomy" id="7936"/>
    <lineage>
        <taxon>Eukaryota</taxon>
        <taxon>Metazoa</taxon>
        <taxon>Chordata</taxon>
        <taxon>Craniata</taxon>
        <taxon>Vertebrata</taxon>
        <taxon>Euteleostomi</taxon>
        <taxon>Actinopterygii</taxon>
        <taxon>Neopterygii</taxon>
        <taxon>Teleostei</taxon>
        <taxon>Anguilliformes</taxon>
        <taxon>Anguillidae</taxon>
        <taxon>Anguilla</taxon>
    </lineage>
</organism>
<name>A0A0E9QX86_ANGAN</name>